<proteinExistence type="predicted"/>
<organism evidence="2 3">
    <name type="scientific">Symbiodinium natans</name>
    <dbReference type="NCBI Taxonomy" id="878477"/>
    <lineage>
        <taxon>Eukaryota</taxon>
        <taxon>Sar</taxon>
        <taxon>Alveolata</taxon>
        <taxon>Dinophyceae</taxon>
        <taxon>Suessiales</taxon>
        <taxon>Symbiodiniaceae</taxon>
        <taxon>Symbiodinium</taxon>
    </lineage>
</organism>
<evidence type="ECO:0000256" key="1">
    <source>
        <dbReference type="SAM" id="MobiDB-lite"/>
    </source>
</evidence>
<dbReference type="AlphaFoldDB" id="A0A812U0A9"/>
<dbReference type="Proteomes" id="UP000604046">
    <property type="component" value="Unassembled WGS sequence"/>
</dbReference>
<evidence type="ECO:0000313" key="3">
    <source>
        <dbReference type="Proteomes" id="UP000604046"/>
    </source>
</evidence>
<gene>
    <name evidence="2" type="ORF">SNAT2548_LOCUS30829</name>
</gene>
<comment type="caution">
    <text evidence="2">The sequence shown here is derived from an EMBL/GenBank/DDBJ whole genome shotgun (WGS) entry which is preliminary data.</text>
</comment>
<name>A0A812U0A9_9DINO</name>
<protein>
    <submittedName>
        <fullName evidence="2">Uncharacterized protein</fullName>
    </submittedName>
</protein>
<dbReference type="EMBL" id="CAJNDS010002626">
    <property type="protein sequence ID" value="CAE7549124.1"/>
    <property type="molecule type" value="Genomic_DNA"/>
</dbReference>
<evidence type="ECO:0000313" key="2">
    <source>
        <dbReference type="EMBL" id="CAE7549124.1"/>
    </source>
</evidence>
<accession>A0A812U0A9</accession>
<sequence length="183" mass="20556">MKGAVCFFRLKIPPSGNRCLAMGCGASTQNVSHHKITLSQLIPAHVPSQQHADVCLDRGTADPNAAKYEQSSSKEEHEEPGPVVLHGRSSSGAVEEESGEESGEDKDIWSSWSSRCWRDRPRIPANASLPPDRRSHARHLRRLVDFRREVERAPKTFAEMVYLHRSQVRNVRVLPDDRKGQQS</sequence>
<feature type="region of interest" description="Disordered" evidence="1">
    <location>
        <begin position="63"/>
        <end position="107"/>
    </location>
</feature>
<reference evidence="2" key="1">
    <citation type="submission" date="2021-02" db="EMBL/GenBank/DDBJ databases">
        <authorList>
            <person name="Dougan E. K."/>
            <person name="Rhodes N."/>
            <person name="Thang M."/>
            <person name="Chan C."/>
        </authorList>
    </citation>
    <scope>NUCLEOTIDE SEQUENCE</scope>
</reference>
<feature type="compositionally biased region" description="Acidic residues" evidence="1">
    <location>
        <begin position="94"/>
        <end position="104"/>
    </location>
</feature>
<keyword evidence="3" id="KW-1185">Reference proteome</keyword>